<dbReference type="PRINTS" id="PR00469">
    <property type="entry name" value="PNDRDTASEII"/>
</dbReference>
<accession>A0ABV3GEP4</accession>
<dbReference type="Gene3D" id="3.50.50.60">
    <property type="entry name" value="FAD/NAD(P)-binding domain"/>
    <property type="match status" value="2"/>
</dbReference>
<keyword evidence="1" id="KW-0285">Flavoprotein</keyword>
<sequence length="569" mass="60912">MTERTREIVAPQGEDRRYEVVVVGGGAAGLSGALTLARARRSVLVIDAGRPRNAPAGHVHSYLAREGTPPADLLATGRAEVTGYGGEIVDGDVVAVERLDAGGFRVVLDGGAAVVADRLLVTTGLVDELPPVPGVAERWGREVLHCPYCHGWEVRDQAIGVLATGPLAVHQALMWRQWSTDVTLFTHTASRIGDDDYERLVARGIAVVDGEVTDLEVTDDRLTGVRLTGGRVVSCQALVVGPRFTARADILTGLGLETTEQEMGGHVVGTYVAADPSGATRVPGVWVAGNVANLTEQVIGAAAAGVRAAAAINADLTAEETSRAVAARRHDHPVREGTGREGTGHEHTAHEHTREHTPMTEDNAATEEFWDARYGQSDQIWSGNPNAVLVREVTDLEPGRALDLGCGEGADAIWLARRGWHVTAVDISRVALDRAAKWAAAEDVAERIDWQWHDLGKSFPSGVFELVSAHFLHSPVELPREEILRTAAAAVAPGGVLLVVGHAGFPSWEHNPHPEVHFPTSDEVLDALDLPDGQWEVLLSEEYERVQTGPDGQPATRMDNVLKIRRLGA</sequence>
<dbReference type="CDD" id="cd02440">
    <property type="entry name" value="AdoMet_MTases"/>
    <property type="match status" value="1"/>
</dbReference>
<evidence type="ECO:0000259" key="5">
    <source>
        <dbReference type="Pfam" id="PF07992"/>
    </source>
</evidence>
<evidence type="ECO:0000256" key="3">
    <source>
        <dbReference type="ARBA" id="ARBA00048132"/>
    </source>
</evidence>
<evidence type="ECO:0000259" key="6">
    <source>
        <dbReference type="Pfam" id="PF13649"/>
    </source>
</evidence>
<comment type="caution">
    <text evidence="7">The sequence shown here is derived from an EMBL/GenBank/DDBJ whole genome shotgun (WGS) entry which is preliminary data.</text>
</comment>
<dbReference type="RefSeq" id="WP_358133206.1">
    <property type="nucleotide sequence ID" value="NZ_JBFALK010000007.1"/>
</dbReference>
<reference evidence="7 8" key="1">
    <citation type="submission" date="2024-06" db="EMBL/GenBank/DDBJ databases">
        <title>The Natural Products Discovery Center: Release of the First 8490 Sequenced Strains for Exploring Actinobacteria Biosynthetic Diversity.</title>
        <authorList>
            <person name="Kalkreuter E."/>
            <person name="Kautsar S.A."/>
            <person name="Yang D."/>
            <person name="Bader C.D."/>
            <person name="Teijaro C.N."/>
            <person name="Fluegel L."/>
            <person name="Davis C.M."/>
            <person name="Simpson J.R."/>
            <person name="Lauterbach L."/>
            <person name="Steele A.D."/>
            <person name="Gui C."/>
            <person name="Meng S."/>
            <person name="Li G."/>
            <person name="Viehrig K."/>
            <person name="Ye F."/>
            <person name="Su P."/>
            <person name="Kiefer A.F."/>
            <person name="Nichols A."/>
            <person name="Cepeda A.J."/>
            <person name="Yan W."/>
            <person name="Fan B."/>
            <person name="Jiang Y."/>
            <person name="Adhikari A."/>
            <person name="Zheng C.-J."/>
            <person name="Schuster L."/>
            <person name="Cowan T.M."/>
            <person name="Smanski M.J."/>
            <person name="Chevrette M.G."/>
            <person name="De Carvalho L.P.S."/>
            <person name="Shen B."/>
        </authorList>
    </citation>
    <scope>NUCLEOTIDE SEQUENCE [LARGE SCALE GENOMIC DNA]</scope>
    <source>
        <strain evidence="7 8">NPDC050100</strain>
    </source>
</reference>
<evidence type="ECO:0000256" key="4">
    <source>
        <dbReference type="SAM" id="MobiDB-lite"/>
    </source>
</evidence>
<dbReference type="InterPro" id="IPR029063">
    <property type="entry name" value="SAM-dependent_MTases_sf"/>
</dbReference>
<keyword evidence="8" id="KW-1185">Reference proteome</keyword>
<comment type="catalytic activity">
    <reaction evidence="3">
        <text>[thioredoxin]-dithiol + NADP(+) = [thioredoxin]-disulfide + NADPH + H(+)</text>
        <dbReference type="Rhea" id="RHEA:20345"/>
        <dbReference type="Rhea" id="RHEA-COMP:10698"/>
        <dbReference type="Rhea" id="RHEA-COMP:10700"/>
        <dbReference type="ChEBI" id="CHEBI:15378"/>
        <dbReference type="ChEBI" id="CHEBI:29950"/>
        <dbReference type="ChEBI" id="CHEBI:50058"/>
        <dbReference type="ChEBI" id="CHEBI:57783"/>
        <dbReference type="ChEBI" id="CHEBI:58349"/>
        <dbReference type="EC" id="1.8.1.9"/>
    </reaction>
</comment>
<dbReference type="InterPro" id="IPR023753">
    <property type="entry name" value="FAD/NAD-binding_dom"/>
</dbReference>
<evidence type="ECO:0000256" key="1">
    <source>
        <dbReference type="ARBA" id="ARBA00022630"/>
    </source>
</evidence>
<dbReference type="Pfam" id="PF07992">
    <property type="entry name" value="Pyr_redox_2"/>
    <property type="match status" value="1"/>
</dbReference>
<dbReference type="SUPFAM" id="SSF53335">
    <property type="entry name" value="S-adenosyl-L-methionine-dependent methyltransferases"/>
    <property type="match status" value="1"/>
</dbReference>
<dbReference type="PRINTS" id="PR00368">
    <property type="entry name" value="FADPNR"/>
</dbReference>
<dbReference type="InterPro" id="IPR041698">
    <property type="entry name" value="Methyltransf_25"/>
</dbReference>
<organism evidence="7 8">
    <name type="scientific">Microtetraspora glauca</name>
    <dbReference type="NCBI Taxonomy" id="1996"/>
    <lineage>
        <taxon>Bacteria</taxon>
        <taxon>Bacillati</taxon>
        <taxon>Actinomycetota</taxon>
        <taxon>Actinomycetes</taxon>
        <taxon>Streptosporangiales</taxon>
        <taxon>Streptosporangiaceae</taxon>
        <taxon>Microtetraspora</taxon>
    </lineage>
</organism>
<dbReference type="InterPro" id="IPR036188">
    <property type="entry name" value="FAD/NAD-bd_sf"/>
</dbReference>
<dbReference type="PANTHER" id="PTHR48105">
    <property type="entry name" value="THIOREDOXIN REDUCTASE 1-RELATED-RELATED"/>
    <property type="match status" value="1"/>
</dbReference>
<dbReference type="EMBL" id="JBFALK010000007">
    <property type="protein sequence ID" value="MEV0970042.1"/>
    <property type="molecule type" value="Genomic_DNA"/>
</dbReference>
<protein>
    <submittedName>
        <fullName evidence="7">FAD-dependent oxidoreductase</fullName>
    </submittedName>
</protein>
<evidence type="ECO:0000313" key="8">
    <source>
        <dbReference type="Proteomes" id="UP001551675"/>
    </source>
</evidence>
<evidence type="ECO:0000256" key="2">
    <source>
        <dbReference type="ARBA" id="ARBA00023002"/>
    </source>
</evidence>
<feature type="region of interest" description="Disordered" evidence="4">
    <location>
        <begin position="324"/>
        <end position="361"/>
    </location>
</feature>
<dbReference type="Gene3D" id="3.40.50.150">
    <property type="entry name" value="Vaccinia Virus protein VP39"/>
    <property type="match status" value="1"/>
</dbReference>
<keyword evidence="2" id="KW-0560">Oxidoreductase</keyword>
<name>A0ABV3GEP4_MICGL</name>
<feature type="domain" description="FAD/NAD(P)-binding" evidence="5">
    <location>
        <begin position="18"/>
        <end position="305"/>
    </location>
</feature>
<evidence type="ECO:0000313" key="7">
    <source>
        <dbReference type="EMBL" id="MEV0970042.1"/>
    </source>
</evidence>
<gene>
    <name evidence="7" type="ORF">AB0I59_15490</name>
</gene>
<dbReference type="SUPFAM" id="SSF51905">
    <property type="entry name" value="FAD/NAD(P)-binding domain"/>
    <property type="match status" value="1"/>
</dbReference>
<feature type="domain" description="Methyltransferase" evidence="6">
    <location>
        <begin position="402"/>
        <end position="495"/>
    </location>
</feature>
<dbReference type="Pfam" id="PF13649">
    <property type="entry name" value="Methyltransf_25"/>
    <property type="match status" value="1"/>
</dbReference>
<feature type="compositionally biased region" description="Basic and acidic residues" evidence="4">
    <location>
        <begin position="333"/>
        <end position="359"/>
    </location>
</feature>
<dbReference type="InterPro" id="IPR050097">
    <property type="entry name" value="Ferredoxin-NADP_redctase_2"/>
</dbReference>
<dbReference type="Proteomes" id="UP001551675">
    <property type="component" value="Unassembled WGS sequence"/>
</dbReference>
<proteinExistence type="predicted"/>